<organism evidence="1 2">
    <name type="scientific">Lancefieldella parvula</name>
    <dbReference type="NCBI Taxonomy" id="1382"/>
    <lineage>
        <taxon>Bacteria</taxon>
        <taxon>Bacillati</taxon>
        <taxon>Actinomycetota</taxon>
        <taxon>Coriobacteriia</taxon>
        <taxon>Coriobacteriales</taxon>
        <taxon>Atopobiaceae</taxon>
        <taxon>Lancefieldella</taxon>
    </lineage>
</organism>
<name>A0A9E7DB67_9ACTN</name>
<proteinExistence type="predicted"/>
<reference evidence="1" key="1">
    <citation type="submission" date="2022-05" db="EMBL/GenBank/DDBJ databases">
        <title>Using nanopore sequencing to obtain complete genomes from saliva samples.</title>
        <authorList>
            <person name="Baker J.L."/>
        </authorList>
    </citation>
    <scope>NUCLEOTIDE SEQUENCE</scope>
    <source>
        <strain evidence="1">JCVI-JB-Lp32</strain>
    </source>
</reference>
<dbReference type="AlphaFoldDB" id="A0A9E7DB67"/>
<gene>
    <name evidence="1" type="ORF">M3I19_06745</name>
</gene>
<protein>
    <submittedName>
        <fullName evidence="1">Uncharacterized protein</fullName>
    </submittedName>
</protein>
<accession>A0A9E7DB67</accession>
<dbReference type="Proteomes" id="UP000831562">
    <property type="component" value="Chromosome"/>
</dbReference>
<evidence type="ECO:0000313" key="2">
    <source>
        <dbReference type="Proteomes" id="UP000831562"/>
    </source>
</evidence>
<evidence type="ECO:0000313" key="1">
    <source>
        <dbReference type="EMBL" id="UQF77966.1"/>
    </source>
</evidence>
<dbReference type="EMBL" id="CP097092">
    <property type="protein sequence ID" value="UQF77966.1"/>
    <property type="molecule type" value="Genomic_DNA"/>
</dbReference>
<sequence>MKAAEPWIFQDAPAKRTGKTGLANAGAVTDAGGQLKRFREVAGLAEDE</sequence>